<accession>A0A0G0YND6</accession>
<name>A0A0G0YND6_UNCKA</name>
<dbReference type="AlphaFoldDB" id="A0A0G0YND6"/>
<evidence type="ECO:0000313" key="5">
    <source>
        <dbReference type="Proteomes" id="UP000033847"/>
    </source>
</evidence>
<sequence length="133" mass="15268">MKDCIFCKIATHEIPSEIIYENESHVAFLDINPTTEGMTVVVPKKHFDSDFYSNDAEIICAIMSAARNTAQLLKEKLGCERVLTSIEGMEINHLHVKLYPYYENRSVEDTFRKNEGSLPTKEELRELADKIRS</sequence>
<gene>
    <name evidence="4" type="ORF">UV00_C0008G0017</name>
</gene>
<evidence type="ECO:0000256" key="2">
    <source>
        <dbReference type="PROSITE-ProRule" id="PRU00464"/>
    </source>
</evidence>
<dbReference type="Gene3D" id="3.30.428.10">
    <property type="entry name" value="HIT-like"/>
    <property type="match status" value="1"/>
</dbReference>
<dbReference type="Pfam" id="PF01230">
    <property type="entry name" value="HIT"/>
    <property type="match status" value="1"/>
</dbReference>
<comment type="caution">
    <text evidence="4">The sequence shown here is derived from an EMBL/GenBank/DDBJ whole genome shotgun (WGS) entry which is preliminary data.</text>
</comment>
<dbReference type="InterPro" id="IPR011146">
    <property type="entry name" value="HIT-like"/>
</dbReference>
<proteinExistence type="predicted"/>
<evidence type="ECO:0000256" key="1">
    <source>
        <dbReference type="PIRSR" id="PIRSR601310-1"/>
    </source>
</evidence>
<dbReference type="PROSITE" id="PS51084">
    <property type="entry name" value="HIT_2"/>
    <property type="match status" value="1"/>
</dbReference>
<dbReference type="GO" id="GO:0003824">
    <property type="term" value="F:catalytic activity"/>
    <property type="evidence" value="ECO:0007669"/>
    <property type="project" value="InterPro"/>
</dbReference>
<dbReference type="PANTHER" id="PTHR46648:SF1">
    <property type="entry name" value="ADENOSINE 5'-MONOPHOSPHORAMIDASE HNT1"/>
    <property type="match status" value="1"/>
</dbReference>
<dbReference type="PRINTS" id="PR00332">
    <property type="entry name" value="HISTRIAD"/>
</dbReference>
<protein>
    <submittedName>
        <fullName evidence="4">Histidine triad (HIT) protein</fullName>
    </submittedName>
</protein>
<dbReference type="GO" id="GO:0009117">
    <property type="term" value="P:nucleotide metabolic process"/>
    <property type="evidence" value="ECO:0007669"/>
    <property type="project" value="TreeGrafter"/>
</dbReference>
<reference evidence="4 5" key="1">
    <citation type="journal article" date="2015" name="Nature">
        <title>rRNA introns, odd ribosomes, and small enigmatic genomes across a large radiation of phyla.</title>
        <authorList>
            <person name="Brown C.T."/>
            <person name="Hug L.A."/>
            <person name="Thomas B.C."/>
            <person name="Sharon I."/>
            <person name="Castelle C.J."/>
            <person name="Singh A."/>
            <person name="Wilkins M.J."/>
            <person name="Williams K.H."/>
            <person name="Banfield J.F."/>
        </authorList>
    </citation>
    <scope>NUCLEOTIDE SEQUENCE [LARGE SCALE GENOMIC DNA]</scope>
</reference>
<evidence type="ECO:0000259" key="3">
    <source>
        <dbReference type="PROSITE" id="PS51084"/>
    </source>
</evidence>
<feature type="domain" description="HIT" evidence="3">
    <location>
        <begin position="5"/>
        <end position="112"/>
    </location>
</feature>
<dbReference type="EMBL" id="LCCU01000008">
    <property type="protein sequence ID" value="KKS38185.1"/>
    <property type="molecule type" value="Genomic_DNA"/>
</dbReference>
<feature type="active site" description="Tele-AMP-histidine intermediate" evidence="1">
    <location>
        <position position="95"/>
    </location>
</feature>
<dbReference type="SUPFAM" id="SSF54197">
    <property type="entry name" value="HIT-like"/>
    <property type="match status" value="1"/>
</dbReference>
<organism evidence="4 5">
    <name type="scientific">candidate division WWE3 bacterium GW2011_GWF1_42_14</name>
    <dbReference type="NCBI Taxonomy" id="1619138"/>
    <lineage>
        <taxon>Bacteria</taxon>
        <taxon>Katanobacteria</taxon>
    </lineage>
</organism>
<evidence type="ECO:0000313" key="4">
    <source>
        <dbReference type="EMBL" id="KKS38185.1"/>
    </source>
</evidence>
<dbReference type="InterPro" id="IPR036265">
    <property type="entry name" value="HIT-like_sf"/>
</dbReference>
<dbReference type="Proteomes" id="UP000033847">
    <property type="component" value="Unassembled WGS sequence"/>
</dbReference>
<comment type="caution">
    <text evidence="2">Lacks conserved residue(s) required for the propagation of feature annotation.</text>
</comment>
<dbReference type="PANTHER" id="PTHR46648">
    <property type="entry name" value="HIT FAMILY PROTEIN 1"/>
    <property type="match status" value="1"/>
</dbReference>
<dbReference type="InterPro" id="IPR001310">
    <property type="entry name" value="Histidine_triad_HIT"/>
</dbReference>